<dbReference type="Gene3D" id="2.170.300.10">
    <property type="entry name" value="Tie2 ligand-binding domain superfamily"/>
    <property type="match status" value="2"/>
</dbReference>
<dbReference type="PROSITE" id="PS00022">
    <property type="entry name" value="EGF_1"/>
    <property type="match status" value="3"/>
</dbReference>
<dbReference type="PANTHER" id="PTHR24043">
    <property type="entry name" value="SCAVENGER RECEPTOR CLASS F"/>
    <property type="match status" value="1"/>
</dbReference>
<organism evidence="8 9">
    <name type="scientific">Dictyocaulus viviparus</name>
    <name type="common">Bovine lungworm</name>
    <dbReference type="NCBI Taxonomy" id="29172"/>
    <lineage>
        <taxon>Eukaryota</taxon>
        <taxon>Metazoa</taxon>
        <taxon>Ecdysozoa</taxon>
        <taxon>Nematoda</taxon>
        <taxon>Chromadorea</taxon>
        <taxon>Rhabditida</taxon>
        <taxon>Rhabditina</taxon>
        <taxon>Rhabditomorpha</taxon>
        <taxon>Strongyloidea</taxon>
        <taxon>Metastrongylidae</taxon>
        <taxon>Dictyocaulus</taxon>
    </lineage>
</organism>
<reference evidence="8 9" key="1">
    <citation type="submission" date="2013-11" db="EMBL/GenBank/DDBJ databases">
        <title>Draft genome of the bovine lungworm Dictyocaulus viviparus.</title>
        <authorList>
            <person name="Mitreva M."/>
        </authorList>
    </citation>
    <scope>NUCLEOTIDE SEQUENCE [LARGE SCALE GENOMIC DNA]</scope>
    <source>
        <strain evidence="8 9">HannoverDv2000</strain>
    </source>
</reference>
<keyword evidence="1 5" id="KW-0245">EGF-like domain</keyword>
<evidence type="ECO:0000259" key="7">
    <source>
        <dbReference type="PROSITE" id="PS50026"/>
    </source>
</evidence>
<keyword evidence="6" id="KW-0472">Membrane</keyword>
<dbReference type="FunFam" id="2.170.300.10:FF:000041">
    <property type="entry name" value="Tyrosine protein kinase receptor tie-1, putative"/>
    <property type="match status" value="1"/>
</dbReference>
<keyword evidence="3" id="KW-0677">Repeat</keyword>
<name>A0A0D8XMB2_DICVI</name>
<dbReference type="PROSITE" id="PS50026">
    <property type="entry name" value="EGF_3"/>
    <property type="match status" value="2"/>
</dbReference>
<dbReference type="SMART" id="SM00181">
    <property type="entry name" value="EGF"/>
    <property type="match status" value="3"/>
</dbReference>
<evidence type="ECO:0000256" key="2">
    <source>
        <dbReference type="ARBA" id="ARBA00022729"/>
    </source>
</evidence>
<evidence type="ECO:0000256" key="3">
    <source>
        <dbReference type="ARBA" id="ARBA00022737"/>
    </source>
</evidence>
<feature type="disulfide bond" evidence="5">
    <location>
        <begin position="82"/>
        <end position="91"/>
    </location>
</feature>
<dbReference type="PRINTS" id="PR00011">
    <property type="entry name" value="EGFLAMININ"/>
</dbReference>
<dbReference type="GO" id="GO:0005044">
    <property type="term" value="F:scavenger receptor activity"/>
    <property type="evidence" value="ECO:0007669"/>
    <property type="project" value="InterPro"/>
</dbReference>
<evidence type="ECO:0000256" key="1">
    <source>
        <dbReference type="ARBA" id="ARBA00022536"/>
    </source>
</evidence>
<dbReference type="EMBL" id="KN716551">
    <property type="protein sequence ID" value="KJH43526.1"/>
    <property type="molecule type" value="Genomic_DNA"/>
</dbReference>
<dbReference type="InterPro" id="IPR002049">
    <property type="entry name" value="LE_dom"/>
</dbReference>
<sequence length="278" mass="30070">MYAVKLRTCPAGIYGPNCVYECACQNGAECNAKDGSCICAEGFYGASCNEVCPAGRYGKDCMNLCGCQNGAICSPVDGKCECRQGWMGENCEKPCEQGYFGKGLLRNIQDCLQRCDCANGMHCDPSDGECICPLGKRGPKCDQECENGRFGAGCRGICTCENGAICDSVSGAYAIVLARTDGMAVNADLFVTVSQQMTHPCTLLLLLDVIILLAIVGVRLAGWDQIVQHHALQEEARAKLYFYIIVDREDLLYIVVTIDNKGPLSIIEDELNKLESAF</sequence>
<reference evidence="9" key="2">
    <citation type="journal article" date="2016" name="Sci. Rep.">
        <title>Dictyocaulus viviparus genome, variome and transcriptome elucidate lungworm biology and support future intervention.</title>
        <authorList>
            <person name="McNulty S.N."/>
            <person name="Strube C."/>
            <person name="Rosa B.A."/>
            <person name="Martin J.C."/>
            <person name="Tyagi R."/>
            <person name="Choi Y.J."/>
            <person name="Wang Q."/>
            <person name="Hallsworth Pepin K."/>
            <person name="Zhang X."/>
            <person name="Ozersky P."/>
            <person name="Wilson R.K."/>
            <person name="Sternberg P.W."/>
            <person name="Gasser R.B."/>
            <person name="Mitreva M."/>
        </authorList>
    </citation>
    <scope>NUCLEOTIDE SEQUENCE [LARGE SCALE GENOMIC DNA]</scope>
    <source>
        <strain evidence="9">HannoverDv2000</strain>
    </source>
</reference>
<evidence type="ECO:0000313" key="9">
    <source>
        <dbReference type="Proteomes" id="UP000053766"/>
    </source>
</evidence>
<gene>
    <name evidence="8" type="ORF">DICVIV_10463</name>
</gene>
<feature type="disulfide bond" evidence="5">
    <location>
        <begin position="39"/>
        <end position="48"/>
    </location>
</feature>
<feature type="domain" description="EGF-like" evidence="7">
    <location>
        <begin position="19"/>
        <end position="49"/>
    </location>
</feature>
<feature type="transmembrane region" description="Helical" evidence="6">
    <location>
        <begin position="203"/>
        <end position="222"/>
    </location>
</feature>
<dbReference type="PANTHER" id="PTHR24043:SF8">
    <property type="entry name" value="EGF-LIKE DOMAIN-CONTAINING PROTEIN"/>
    <property type="match status" value="1"/>
</dbReference>
<keyword evidence="9" id="KW-1185">Reference proteome</keyword>
<feature type="domain" description="EGF-like" evidence="7">
    <location>
        <begin position="62"/>
        <end position="92"/>
    </location>
</feature>
<evidence type="ECO:0000256" key="5">
    <source>
        <dbReference type="PROSITE-ProRule" id="PRU00076"/>
    </source>
</evidence>
<dbReference type="Proteomes" id="UP000053766">
    <property type="component" value="Unassembled WGS sequence"/>
</dbReference>
<evidence type="ECO:0000256" key="6">
    <source>
        <dbReference type="SAM" id="Phobius"/>
    </source>
</evidence>
<keyword evidence="6" id="KW-0812">Transmembrane</keyword>
<proteinExistence type="predicted"/>
<comment type="caution">
    <text evidence="5">Lacks conserved residue(s) required for the propagation of feature annotation.</text>
</comment>
<keyword evidence="2" id="KW-0732">Signal</keyword>
<dbReference type="InterPro" id="IPR000742">
    <property type="entry name" value="EGF"/>
</dbReference>
<evidence type="ECO:0000313" key="8">
    <source>
        <dbReference type="EMBL" id="KJH43526.1"/>
    </source>
</evidence>
<accession>A0A0D8XMB2</accession>
<keyword evidence="4 5" id="KW-1015">Disulfide bond</keyword>
<keyword evidence="6" id="KW-1133">Transmembrane helix</keyword>
<dbReference type="STRING" id="29172.A0A0D8XMB2"/>
<dbReference type="SMART" id="SM00180">
    <property type="entry name" value="EGF_Lam"/>
    <property type="match status" value="3"/>
</dbReference>
<protein>
    <submittedName>
        <fullName evidence="8">EGF-like domain protein</fullName>
    </submittedName>
</protein>
<dbReference type="AlphaFoldDB" id="A0A0D8XMB2"/>
<dbReference type="OrthoDB" id="5846326at2759"/>
<dbReference type="InterPro" id="IPR042635">
    <property type="entry name" value="MEGF10/SREC1/2-like"/>
</dbReference>
<dbReference type="Pfam" id="PF00053">
    <property type="entry name" value="EGF_laminin"/>
    <property type="match status" value="1"/>
</dbReference>
<evidence type="ECO:0000256" key="4">
    <source>
        <dbReference type="ARBA" id="ARBA00023157"/>
    </source>
</evidence>